<proteinExistence type="inferred from homology"/>
<evidence type="ECO:0000256" key="2">
    <source>
        <dbReference type="ARBA" id="ARBA00007555"/>
    </source>
</evidence>
<keyword evidence="6 8" id="KW-1133">Transmembrane helix</keyword>
<feature type="transmembrane region" description="Helical" evidence="8">
    <location>
        <begin position="302"/>
        <end position="324"/>
    </location>
</feature>
<evidence type="ECO:0000313" key="9">
    <source>
        <dbReference type="EMBL" id="VAW34785.1"/>
    </source>
</evidence>
<dbReference type="Pfam" id="PF04403">
    <property type="entry name" value="PqiA"/>
    <property type="match status" value="2"/>
</dbReference>
<sequence length="463" mass="51540">MPLNKAVTQLDWRSSPGGSETVAADSAVPLDSGAPTVCPACDMIIATGPVEVPVGSRLICPRCRNTVREARKDPVRRTLALSLTGLILFLPAHFLVLMTFKVFGMQDQGSVFDSIRILFRQDYIFVAFLVLLTGMIFPLLRLALLFQVSLDLYRQRLSRLTPFMLRWYHHLEEWGMSEVYLIGILVAVTKMHRTTLIIYDRGFFCFIGLVAVMIGTTLVLDEHAFWERIEALAAQKKKPSPAAPAGPPPDRVSPRQTAMAAGLVQCRTCHKVLPFRQPPPGLAARCPRCGGRLHLRQPQSLAATWALVLSAIIFFLPANLMPIMKVEFLGVPKSSTIMDGITYFFQSGSFGIGLIILTASILVPLFKIIGLLLLLLSIHCRRLNWLTHKAMMFRFIEFVGRWSMLDVFVISLLCALVDFGFFTTIKTAAGATFFSFVVLSTMFATISFDPRLLWDAALSNLNP</sequence>
<accession>A0A3B0UUE9</accession>
<dbReference type="NCBIfam" id="TIGR00155">
    <property type="entry name" value="pqiA_fam"/>
    <property type="match status" value="1"/>
</dbReference>
<keyword evidence="3" id="KW-1003">Cell membrane</keyword>
<comment type="subcellular location">
    <subcellularLocation>
        <location evidence="1">Cell inner membrane</location>
        <topology evidence="1">Multi-pass membrane protein</topology>
    </subcellularLocation>
</comment>
<protein>
    <submittedName>
        <fullName evidence="9">Paraquat-inducible protein A</fullName>
    </submittedName>
</protein>
<dbReference type="InterPro" id="IPR051800">
    <property type="entry name" value="PqiA-PqiB_transport"/>
</dbReference>
<gene>
    <name evidence="9" type="ORF">MNBD_DELTA04-662</name>
</gene>
<reference evidence="9" key="1">
    <citation type="submission" date="2018-06" db="EMBL/GenBank/DDBJ databases">
        <authorList>
            <person name="Zhirakovskaya E."/>
        </authorList>
    </citation>
    <scope>NUCLEOTIDE SEQUENCE</scope>
</reference>
<dbReference type="PANTHER" id="PTHR30462">
    <property type="entry name" value="INTERMEMBRANE TRANSPORT PROTEIN PQIB-RELATED"/>
    <property type="match status" value="1"/>
</dbReference>
<feature type="transmembrane region" description="Helical" evidence="8">
    <location>
        <begin position="398"/>
        <end position="422"/>
    </location>
</feature>
<evidence type="ECO:0000256" key="1">
    <source>
        <dbReference type="ARBA" id="ARBA00004429"/>
    </source>
</evidence>
<evidence type="ECO:0000256" key="7">
    <source>
        <dbReference type="ARBA" id="ARBA00023136"/>
    </source>
</evidence>
<dbReference type="GO" id="GO:0005886">
    <property type="term" value="C:plasma membrane"/>
    <property type="evidence" value="ECO:0007669"/>
    <property type="project" value="UniProtKB-SubCell"/>
</dbReference>
<dbReference type="PANTHER" id="PTHR30462:SF3">
    <property type="entry name" value="INTERMEMBRANE TRANSPORT PROTEIN PQIA"/>
    <property type="match status" value="1"/>
</dbReference>
<feature type="transmembrane region" description="Helical" evidence="8">
    <location>
        <begin position="123"/>
        <end position="150"/>
    </location>
</feature>
<dbReference type="InterPro" id="IPR005219">
    <property type="entry name" value="PqiA-like_proteobact"/>
</dbReference>
<comment type="similarity">
    <text evidence="2">Belongs to the PqiA family.</text>
</comment>
<evidence type="ECO:0000256" key="4">
    <source>
        <dbReference type="ARBA" id="ARBA00022519"/>
    </source>
</evidence>
<evidence type="ECO:0000256" key="3">
    <source>
        <dbReference type="ARBA" id="ARBA00022475"/>
    </source>
</evidence>
<evidence type="ECO:0000256" key="6">
    <source>
        <dbReference type="ARBA" id="ARBA00022989"/>
    </source>
</evidence>
<feature type="transmembrane region" description="Helical" evidence="8">
    <location>
        <begin position="78"/>
        <end position="103"/>
    </location>
</feature>
<evidence type="ECO:0000256" key="8">
    <source>
        <dbReference type="SAM" id="Phobius"/>
    </source>
</evidence>
<keyword evidence="5 8" id="KW-0812">Transmembrane</keyword>
<feature type="transmembrane region" description="Helical" evidence="8">
    <location>
        <begin position="344"/>
        <end position="377"/>
    </location>
</feature>
<organism evidence="9">
    <name type="scientific">hydrothermal vent metagenome</name>
    <dbReference type="NCBI Taxonomy" id="652676"/>
    <lineage>
        <taxon>unclassified sequences</taxon>
        <taxon>metagenomes</taxon>
        <taxon>ecological metagenomes</taxon>
    </lineage>
</organism>
<keyword evidence="7 8" id="KW-0472">Membrane</keyword>
<dbReference type="EMBL" id="UOEY01000010">
    <property type="protein sequence ID" value="VAW34785.1"/>
    <property type="molecule type" value="Genomic_DNA"/>
</dbReference>
<feature type="transmembrane region" description="Helical" evidence="8">
    <location>
        <begin position="201"/>
        <end position="220"/>
    </location>
</feature>
<dbReference type="AlphaFoldDB" id="A0A3B0UUE9"/>
<dbReference type="InterPro" id="IPR007498">
    <property type="entry name" value="PqiA-like"/>
</dbReference>
<name>A0A3B0UUE9_9ZZZZ</name>
<evidence type="ECO:0000256" key="5">
    <source>
        <dbReference type="ARBA" id="ARBA00022692"/>
    </source>
</evidence>
<keyword evidence="4" id="KW-0997">Cell inner membrane</keyword>
<feature type="transmembrane region" description="Helical" evidence="8">
    <location>
        <begin position="428"/>
        <end position="448"/>
    </location>
</feature>